<sequence>MKIAIAGGTSPTLGHAIVSALLRNPHNTPVILSRSATSFDPTAPSSTTTLYGAELRHVDYTDPHSLVAALHDIHTVISVIKQADPAAMAATQTALLSAAVAAGVKRFAPSEFGVGAAGLVAATADKERVWAACRASGLEVARFRCGLFMNYLALGGREFGSAVAREKACAGLADAAPVIWDFEAGVAELPVGPDGRAPRVTLTEIDDVGRFVAAACGLTEGTWVEEMGMVGETIGLEDVVQLVRECLGVDLKVKRVGRDELERRVASVDGIGRTREEVFRKMIAQIELVMLEEKEGWGIIEPVLNEMCLHTKPLSVREYLQNYR</sequence>
<name>A0ACB5SF84_9PEZI</name>
<comment type="caution">
    <text evidence="1">The sequence shown here is derived from an EMBL/GenBank/DDBJ whole genome shotgun (WGS) entry which is preliminary data.</text>
</comment>
<accession>A0ACB5SF84</accession>
<dbReference type="Proteomes" id="UP001165186">
    <property type="component" value="Unassembled WGS sequence"/>
</dbReference>
<proteinExistence type="predicted"/>
<dbReference type="EMBL" id="BSXG01000080">
    <property type="protein sequence ID" value="GME37766.1"/>
    <property type="molecule type" value="Genomic_DNA"/>
</dbReference>
<reference evidence="1" key="1">
    <citation type="submission" date="2024-09" db="EMBL/GenBank/DDBJ databases">
        <title>Draft Genome Sequences of Neofusicoccum parvum.</title>
        <authorList>
            <person name="Ashida A."/>
            <person name="Camagna M."/>
            <person name="Tanaka A."/>
            <person name="Takemoto D."/>
        </authorList>
    </citation>
    <scope>NUCLEOTIDE SEQUENCE</scope>
    <source>
        <strain evidence="1">PPO83</strain>
    </source>
</reference>
<evidence type="ECO:0000313" key="2">
    <source>
        <dbReference type="Proteomes" id="UP001165186"/>
    </source>
</evidence>
<keyword evidence="2" id="KW-1185">Reference proteome</keyword>
<protein>
    <submittedName>
        <fullName evidence="1">NmrA-like protein</fullName>
    </submittedName>
</protein>
<organism evidence="1 2">
    <name type="scientific">Neofusicoccum parvum</name>
    <dbReference type="NCBI Taxonomy" id="310453"/>
    <lineage>
        <taxon>Eukaryota</taxon>
        <taxon>Fungi</taxon>
        <taxon>Dikarya</taxon>
        <taxon>Ascomycota</taxon>
        <taxon>Pezizomycotina</taxon>
        <taxon>Dothideomycetes</taxon>
        <taxon>Dothideomycetes incertae sedis</taxon>
        <taxon>Botryosphaeriales</taxon>
        <taxon>Botryosphaeriaceae</taxon>
        <taxon>Neofusicoccum</taxon>
    </lineage>
</organism>
<evidence type="ECO:0000313" key="1">
    <source>
        <dbReference type="EMBL" id="GME37766.1"/>
    </source>
</evidence>
<gene>
    <name evidence="1" type="primary">g5366</name>
    <name evidence="1" type="ORF">NpPPO83_00005366</name>
</gene>